<dbReference type="GO" id="GO:0071555">
    <property type="term" value="P:cell wall organization"/>
    <property type="evidence" value="ECO:0007669"/>
    <property type="project" value="UniProtKB-KW"/>
</dbReference>
<feature type="transmembrane region" description="Helical" evidence="21">
    <location>
        <begin position="93"/>
        <end position="116"/>
    </location>
</feature>
<evidence type="ECO:0000313" key="23">
    <source>
        <dbReference type="Proteomes" id="UP000189733"/>
    </source>
</evidence>
<gene>
    <name evidence="22" type="ORF">SAMN02745702_01186</name>
</gene>
<keyword evidence="8" id="KW-0133">Cell shape</keyword>
<evidence type="ECO:0000256" key="18">
    <source>
        <dbReference type="ARBA" id="ARBA00041418"/>
    </source>
</evidence>
<keyword evidence="13" id="KW-0961">Cell wall biogenesis/degradation</keyword>
<protein>
    <recommendedName>
        <fullName evidence="17">Probable peptidoglycan glycosyltransferase FtsW</fullName>
        <ecNumber evidence="19">2.4.99.28</ecNumber>
    </recommendedName>
    <alternativeName>
        <fullName evidence="18">Cell division protein FtsW</fullName>
    </alternativeName>
    <alternativeName>
        <fullName evidence="15">Cell wall polymerase</fullName>
    </alternativeName>
    <alternativeName>
        <fullName evidence="14">Peptidoglycan polymerase</fullName>
    </alternativeName>
</protein>
<dbReference type="RefSeq" id="WP_078684485.1">
    <property type="nucleotide sequence ID" value="NZ_FUYA01000003.1"/>
</dbReference>
<keyword evidence="10 21" id="KW-1133">Transmembrane helix</keyword>
<keyword evidence="12" id="KW-0131">Cell cycle</keyword>
<keyword evidence="7 21" id="KW-0812">Transmembrane</keyword>
<feature type="transmembrane region" description="Helical" evidence="21">
    <location>
        <begin position="69"/>
        <end position="86"/>
    </location>
</feature>
<dbReference type="EMBL" id="FUYA01000003">
    <property type="protein sequence ID" value="SKA69669.1"/>
    <property type="molecule type" value="Genomic_DNA"/>
</dbReference>
<keyword evidence="3" id="KW-1003">Cell membrane</keyword>
<comment type="subcellular location">
    <subcellularLocation>
        <location evidence="1">Cell membrane</location>
        <topology evidence="1">Multi-pass membrane protein</topology>
    </subcellularLocation>
</comment>
<dbReference type="GO" id="GO:0008955">
    <property type="term" value="F:peptidoglycan glycosyltransferase activity"/>
    <property type="evidence" value="ECO:0007669"/>
    <property type="project" value="UniProtKB-EC"/>
</dbReference>
<evidence type="ECO:0000256" key="5">
    <source>
        <dbReference type="ARBA" id="ARBA00022676"/>
    </source>
</evidence>
<dbReference type="STRING" id="1121442.SAMN02745702_01186"/>
<evidence type="ECO:0000256" key="16">
    <source>
        <dbReference type="ARBA" id="ARBA00038053"/>
    </source>
</evidence>
<dbReference type="GO" id="GO:0008360">
    <property type="term" value="P:regulation of cell shape"/>
    <property type="evidence" value="ECO:0007669"/>
    <property type="project" value="UniProtKB-KW"/>
</dbReference>
<dbReference type="GO" id="GO:0009252">
    <property type="term" value="P:peptidoglycan biosynthetic process"/>
    <property type="evidence" value="ECO:0007669"/>
    <property type="project" value="UniProtKB-KW"/>
</dbReference>
<dbReference type="InterPro" id="IPR001182">
    <property type="entry name" value="FtsW/RodA"/>
</dbReference>
<evidence type="ECO:0000256" key="21">
    <source>
        <dbReference type="SAM" id="Phobius"/>
    </source>
</evidence>
<evidence type="ECO:0000256" key="14">
    <source>
        <dbReference type="ARBA" id="ARBA00032370"/>
    </source>
</evidence>
<dbReference type="InterPro" id="IPR013437">
    <property type="entry name" value="FtsW"/>
</dbReference>
<feature type="transmembrane region" description="Helical" evidence="21">
    <location>
        <begin position="29"/>
        <end position="49"/>
    </location>
</feature>
<keyword evidence="23" id="KW-1185">Reference proteome</keyword>
<evidence type="ECO:0000256" key="11">
    <source>
        <dbReference type="ARBA" id="ARBA00023136"/>
    </source>
</evidence>
<feature type="transmembrane region" description="Helical" evidence="21">
    <location>
        <begin position="160"/>
        <end position="178"/>
    </location>
</feature>
<evidence type="ECO:0000256" key="13">
    <source>
        <dbReference type="ARBA" id="ARBA00023316"/>
    </source>
</evidence>
<dbReference type="GO" id="GO:0005886">
    <property type="term" value="C:plasma membrane"/>
    <property type="evidence" value="ECO:0007669"/>
    <property type="project" value="UniProtKB-SubCell"/>
</dbReference>
<dbReference type="PANTHER" id="PTHR30474">
    <property type="entry name" value="CELL CYCLE PROTEIN"/>
    <property type="match status" value="1"/>
</dbReference>
<sequence>MNTESAATASAQAPRSTVRRVFAEQRFDYTLLFTALLLLCIGMIMVMSASGVMAGRQLGDPYVFFRRQALFMMAGLTAMLLCFFISRKLVYKLTYVWLLGAMLFLGLTLTPFGVVAGGARRWIHVGPISLQPLEFAKLALVFYLAYFFSHKQDKVKTFSVGFMPPVVMTGILCGLLLLQPDFGGAVFLCGILFIMSLVGGTSLVYLGTSAVLGAGCGWALILSEPYRLKRLTAFMHPFEHAQESGYQVVQSLYAFGAGQWTGAGLGAGKQKLLFLPEAHNDFIMAVLGEELGFLGVSLFFLVMGTFLWRGFSVALAQTDAHDRFAALGLVSIIALGAVLNLAVVLGVAPPKGVPMPFISYGGSNLLVTCICVGMLLNISRKREK</sequence>
<feature type="transmembrane region" description="Helical" evidence="21">
    <location>
        <begin position="291"/>
        <end position="312"/>
    </location>
</feature>
<keyword evidence="11 21" id="KW-0472">Membrane</keyword>
<evidence type="ECO:0000256" key="9">
    <source>
        <dbReference type="ARBA" id="ARBA00022984"/>
    </source>
</evidence>
<comment type="pathway">
    <text evidence="2">Cell wall biogenesis; peptidoglycan biosynthesis.</text>
</comment>
<evidence type="ECO:0000256" key="20">
    <source>
        <dbReference type="ARBA" id="ARBA00049902"/>
    </source>
</evidence>
<dbReference type="Proteomes" id="UP000189733">
    <property type="component" value="Unassembled WGS sequence"/>
</dbReference>
<dbReference type="AlphaFoldDB" id="A0A1T4VXN6"/>
<accession>A0A1T4VXN6</accession>
<comment type="catalytic activity">
    <reaction evidence="20">
        <text>[GlcNAc-(1-&gt;4)-Mur2Ac(oyl-L-Ala-gamma-D-Glu-L-Lys-D-Ala-D-Ala)](n)-di-trans,octa-cis-undecaprenyl diphosphate + beta-D-GlcNAc-(1-&gt;4)-Mur2Ac(oyl-L-Ala-gamma-D-Glu-L-Lys-D-Ala-D-Ala)-di-trans,octa-cis-undecaprenyl diphosphate = [GlcNAc-(1-&gt;4)-Mur2Ac(oyl-L-Ala-gamma-D-Glu-L-Lys-D-Ala-D-Ala)](n+1)-di-trans,octa-cis-undecaprenyl diphosphate + di-trans,octa-cis-undecaprenyl diphosphate + H(+)</text>
        <dbReference type="Rhea" id="RHEA:23708"/>
        <dbReference type="Rhea" id="RHEA-COMP:9602"/>
        <dbReference type="Rhea" id="RHEA-COMP:9603"/>
        <dbReference type="ChEBI" id="CHEBI:15378"/>
        <dbReference type="ChEBI" id="CHEBI:58405"/>
        <dbReference type="ChEBI" id="CHEBI:60033"/>
        <dbReference type="ChEBI" id="CHEBI:78435"/>
        <dbReference type="EC" id="2.4.99.28"/>
    </reaction>
</comment>
<name>A0A1T4VXN6_9BACT</name>
<evidence type="ECO:0000313" key="22">
    <source>
        <dbReference type="EMBL" id="SKA69669.1"/>
    </source>
</evidence>
<dbReference type="EC" id="2.4.99.28" evidence="19"/>
<keyword evidence="6" id="KW-0808">Transferase</keyword>
<keyword evidence="9" id="KW-0573">Peptidoglycan synthesis</keyword>
<evidence type="ECO:0000256" key="4">
    <source>
        <dbReference type="ARBA" id="ARBA00022618"/>
    </source>
</evidence>
<dbReference type="GO" id="GO:0032153">
    <property type="term" value="C:cell division site"/>
    <property type="evidence" value="ECO:0007669"/>
    <property type="project" value="TreeGrafter"/>
</dbReference>
<proteinExistence type="inferred from homology"/>
<evidence type="ECO:0000256" key="6">
    <source>
        <dbReference type="ARBA" id="ARBA00022679"/>
    </source>
</evidence>
<evidence type="ECO:0000256" key="12">
    <source>
        <dbReference type="ARBA" id="ARBA00023306"/>
    </source>
</evidence>
<comment type="similarity">
    <text evidence="16">Belongs to the SEDS family. FtsW subfamily.</text>
</comment>
<evidence type="ECO:0000256" key="19">
    <source>
        <dbReference type="ARBA" id="ARBA00044770"/>
    </source>
</evidence>
<evidence type="ECO:0000256" key="15">
    <source>
        <dbReference type="ARBA" id="ARBA00033270"/>
    </source>
</evidence>
<evidence type="ECO:0000256" key="7">
    <source>
        <dbReference type="ARBA" id="ARBA00022692"/>
    </source>
</evidence>
<evidence type="ECO:0000256" key="2">
    <source>
        <dbReference type="ARBA" id="ARBA00004752"/>
    </source>
</evidence>
<feature type="transmembrane region" description="Helical" evidence="21">
    <location>
        <begin position="357"/>
        <end position="378"/>
    </location>
</feature>
<evidence type="ECO:0000256" key="1">
    <source>
        <dbReference type="ARBA" id="ARBA00004651"/>
    </source>
</evidence>
<dbReference type="OrthoDB" id="9768187at2"/>
<feature type="transmembrane region" description="Helical" evidence="21">
    <location>
        <begin position="324"/>
        <end position="345"/>
    </location>
</feature>
<keyword evidence="4 22" id="KW-0132">Cell division</keyword>
<feature type="transmembrane region" description="Helical" evidence="21">
    <location>
        <begin position="211"/>
        <end position="228"/>
    </location>
</feature>
<evidence type="ECO:0000256" key="10">
    <source>
        <dbReference type="ARBA" id="ARBA00022989"/>
    </source>
</evidence>
<evidence type="ECO:0000256" key="17">
    <source>
        <dbReference type="ARBA" id="ARBA00041185"/>
    </source>
</evidence>
<keyword evidence="5" id="KW-0328">Glycosyltransferase</keyword>
<evidence type="ECO:0000256" key="8">
    <source>
        <dbReference type="ARBA" id="ARBA00022960"/>
    </source>
</evidence>
<organism evidence="22 23">
    <name type="scientific">Desulfobaculum bizertense DSM 18034</name>
    <dbReference type="NCBI Taxonomy" id="1121442"/>
    <lineage>
        <taxon>Bacteria</taxon>
        <taxon>Pseudomonadati</taxon>
        <taxon>Thermodesulfobacteriota</taxon>
        <taxon>Desulfovibrionia</taxon>
        <taxon>Desulfovibrionales</taxon>
        <taxon>Desulfovibrionaceae</taxon>
        <taxon>Desulfobaculum</taxon>
    </lineage>
</organism>
<dbReference type="Pfam" id="PF01098">
    <property type="entry name" value="FTSW_RODA_SPOVE"/>
    <property type="match status" value="1"/>
</dbReference>
<evidence type="ECO:0000256" key="3">
    <source>
        <dbReference type="ARBA" id="ARBA00022475"/>
    </source>
</evidence>
<dbReference type="NCBIfam" id="TIGR02614">
    <property type="entry name" value="ftsW"/>
    <property type="match status" value="1"/>
</dbReference>
<feature type="transmembrane region" description="Helical" evidence="21">
    <location>
        <begin position="128"/>
        <end position="148"/>
    </location>
</feature>
<dbReference type="GO" id="GO:0051301">
    <property type="term" value="P:cell division"/>
    <property type="evidence" value="ECO:0007669"/>
    <property type="project" value="UniProtKB-KW"/>
</dbReference>
<feature type="transmembrane region" description="Helical" evidence="21">
    <location>
        <begin position="184"/>
        <end position="206"/>
    </location>
</feature>
<reference evidence="22 23" key="1">
    <citation type="submission" date="2017-02" db="EMBL/GenBank/DDBJ databases">
        <authorList>
            <person name="Peterson S.W."/>
        </authorList>
    </citation>
    <scope>NUCLEOTIDE SEQUENCE [LARGE SCALE GENOMIC DNA]</scope>
    <source>
        <strain evidence="22 23">DSM 18034</strain>
    </source>
</reference>
<dbReference type="GO" id="GO:0015648">
    <property type="term" value="F:lipid-linked peptidoglycan transporter activity"/>
    <property type="evidence" value="ECO:0007669"/>
    <property type="project" value="TreeGrafter"/>
</dbReference>
<dbReference type="PANTHER" id="PTHR30474:SF2">
    <property type="entry name" value="PEPTIDOGLYCAN GLYCOSYLTRANSFERASE FTSW-RELATED"/>
    <property type="match status" value="1"/>
</dbReference>